<sequence length="104" mass="11162">MKNCFKVVALATLMMLLFGCQSSLLSSNNMPFTMNSDASITDSVRATLGNDSQLASIPIEVQTANGIVELNGYVKTIRQSDTALELASRVPGVKGVQNNLIVRK</sequence>
<dbReference type="AlphaFoldDB" id="A0A378I5U1"/>
<feature type="signal peptide" evidence="1">
    <location>
        <begin position="1"/>
        <end position="25"/>
    </location>
</feature>
<gene>
    <name evidence="3" type="primary">osmY_5</name>
    <name evidence="3" type="ORF">NCTC13315_02694</name>
</gene>
<organism evidence="3 4">
    <name type="scientific">Legionella beliardensis</name>
    <dbReference type="NCBI Taxonomy" id="91822"/>
    <lineage>
        <taxon>Bacteria</taxon>
        <taxon>Pseudomonadati</taxon>
        <taxon>Pseudomonadota</taxon>
        <taxon>Gammaproteobacteria</taxon>
        <taxon>Legionellales</taxon>
        <taxon>Legionellaceae</taxon>
        <taxon>Legionella</taxon>
    </lineage>
</organism>
<evidence type="ECO:0000313" key="4">
    <source>
        <dbReference type="Proteomes" id="UP000254968"/>
    </source>
</evidence>
<evidence type="ECO:0000313" key="3">
    <source>
        <dbReference type="EMBL" id="STX30130.1"/>
    </source>
</evidence>
<protein>
    <submittedName>
        <fullName evidence="3">Phospholipid binding protein</fullName>
    </submittedName>
</protein>
<dbReference type="PANTHER" id="PTHR34606">
    <property type="entry name" value="BON DOMAIN-CONTAINING PROTEIN"/>
    <property type="match status" value="1"/>
</dbReference>
<feature type="domain" description="BON" evidence="2">
    <location>
        <begin position="36"/>
        <end position="104"/>
    </location>
</feature>
<dbReference type="InterPro" id="IPR051686">
    <property type="entry name" value="Lipoprotein_DolP"/>
</dbReference>
<proteinExistence type="predicted"/>
<accession>A0A378I5U1</accession>
<evidence type="ECO:0000256" key="1">
    <source>
        <dbReference type="SAM" id="SignalP"/>
    </source>
</evidence>
<dbReference type="PROSITE" id="PS50914">
    <property type="entry name" value="BON"/>
    <property type="match status" value="1"/>
</dbReference>
<evidence type="ECO:0000259" key="2">
    <source>
        <dbReference type="PROSITE" id="PS50914"/>
    </source>
</evidence>
<dbReference type="PROSITE" id="PS51257">
    <property type="entry name" value="PROKAR_LIPOPROTEIN"/>
    <property type="match status" value="1"/>
</dbReference>
<feature type="chain" id="PRO_5017028161" evidence="1">
    <location>
        <begin position="26"/>
        <end position="104"/>
    </location>
</feature>
<dbReference type="Pfam" id="PF04972">
    <property type="entry name" value="BON"/>
    <property type="match status" value="1"/>
</dbReference>
<reference evidence="3 4" key="1">
    <citation type="submission" date="2018-06" db="EMBL/GenBank/DDBJ databases">
        <authorList>
            <consortium name="Pathogen Informatics"/>
            <person name="Doyle S."/>
        </authorList>
    </citation>
    <scope>NUCLEOTIDE SEQUENCE [LARGE SCALE GENOMIC DNA]</scope>
    <source>
        <strain evidence="3 4">NCTC13315</strain>
    </source>
</reference>
<dbReference type="PANTHER" id="PTHR34606:SF15">
    <property type="entry name" value="BON DOMAIN-CONTAINING PROTEIN"/>
    <property type="match status" value="1"/>
</dbReference>
<dbReference type="Gene3D" id="3.30.1340.30">
    <property type="match status" value="1"/>
</dbReference>
<keyword evidence="1" id="KW-0732">Signal</keyword>
<keyword evidence="4" id="KW-1185">Reference proteome</keyword>
<dbReference type="EMBL" id="UGNV01000001">
    <property type="protein sequence ID" value="STX30130.1"/>
    <property type="molecule type" value="Genomic_DNA"/>
</dbReference>
<dbReference type="OrthoDB" id="5647907at2"/>
<dbReference type="InterPro" id="IPR007055">
    <property type="entry name" value="BON_dom"/>
</dbReference>
<dbReference type="Proteomes" id="UP000254968">
    <property type="component" value="Unassembled WGS sequence"/>
</dbReference>
<name>A0A378I5U1_9GAMM</name>